<dbReference type="EMBL" id="SSTG01000023">
    <property type="protein sequence ID" value="THG54309.1"/>
    <property type="molecule type" value="Genomic_DNA"/>
</dbReference>
<evidence type="ECO:0000313" key="1">
    <source>
        <dbReference type="EMBL" id="THG54309.1"/>
    </source>
</evidence>
<evidence type="ECO:0000313" key="2">
    <source>
        <dbReference type="Proteomes" id="UP000305401"/>
    </source>
</evidence>
<keyword evidence="2" id="KW-1185">Reference proteome</keyword>
<organism evidence="1 2">
    <name type="scientific">Muribaculum caecicola</name>
    <dbReference type="NCBI Taxonomy" id="3038144"/>
    <lineage>
        <taxon>Bacteria</taxon>
        <taxon>Pseudomonadati</taxon>
        <taxon>Bacteroidota</taxon>
        <taxon>Bacteroidia</taxon>
        <taxon>Bacteroidales</taxon>
        <taxon>Muribaculaceae</taxon>
        <taxon>Muribaculum</taxon>
    </lineage>
</organism>
<sequence length="291" mass="32572">MADIIRTLRGKWKYGSLLYRIIFINIAVFILLHAFSLVSGLINSTLAQAMLSKIGLPSSQWQLLMQPWSIITYMFTQYDLFHILFNMVWLYWFGEIFLITDTPKRLTALYFYGGISGGVLFMLAYAVLPVFEHQTGFLIGASASVIAIVAASAILHPDYKVPLFFIGEVPVKWIAIITIAIDFISIGGNNGGGHISHIGGALAGVAYAIAQRRGTDITKPFNRAMDKICNIFGTTDPGNSKKHYQKPAMSVNNTLDSLLDKIRRSGYNSLTIDEKKRLMDLSNELHRRHHK</sequence>
<reference evidence="1" key="1">
    <citation type="submission" date="2019-04" db="EMBL/GenBank/DDBJ databases">
        <title>Microbes associate with the intestines of laboratory mice.</title>
        <authorList>
            <person name="Navarre W."/>
            <person name="Wong E."/>
            <person name="Huang K.C."/>
            <person name="Tropini C."/>
            <person name="Ng K."/>
            <person name="Yu B."/>
        </authorList>
    </citation>
    <scope>NUCLEOTIDE SEQUENCE</scope>
    <source>
        <strain evidence="1">NM86_A22</strain>
    </source>
</reference>
<keyword evidence="1" id="KW-0645">Protease</keyword>
<keyword evidence="1" id="KW-0378">Hydrolase</keyword>
<comment type="caution">
    <text evidence="1">The sequence shown here is derived from an EMBL/GenBank/DDBJ whole genome shotgun (WGS) entry which is preliminary data.</text>
</comment>
<name>A0AC61S6L9_9BACT</name>
<feature type="non-terminal residue" evidence="1">
    <location>
        <position position="291"/>
    </location>
</feature>
<accession>A0AC61S6L9</accession>
<dbReference type="Proteomes" id="UP000305401">
    <property type="component" value="Unassembled WGS sequence"/>
</dbReference>
<protein>
    <submittedName>
        <fullName evidence="1">Rhomboid family intramembrane serine protease</fullName>
    </submittedName>
</protein>
<gene>
    <name evidence="1" type="ORF">E5990_03385</name>
</gene>
<proteinExistence type="predicted"/>